<dbReference type="Proteomes" id="UP000197446">
    <property type="component" value="Unassembled WGS sequence"/>
</dbReference>
<organism evidence="3 4">
    <name type="scientific">Roseateles puraquae</name>
    <dbReference type="NCBI Taxonomy" id="431059"/>
    <lineage>
        <taxon>Bacteria</taxon>
        <taxon>Pseudomonadati</taxon>
        <taxon>Pseudomonadota</taxon>
        <taxon>Betaproteobacteria</taxon>
        <taxon>Burkholderiales</taxon>
        <taxon>Sphaerotilaceae</taxon>
        <taxon>Roseateles</taxon>
    </lineage>
</organism>
<reference evidence="3 4" key="1">
    <citation type="journal article" date="2007" name="Int. J. Syst. Evol. Microbiol.">
        <title>Description of Pelomonas aquatica sp. nov. and Pelomonas puraquae sp. nov., isolated from industrial and haemodialysis water.</title>
        <authorList>
            <person name="Gomila M."/>
            <person name="Bowien B."/>
            <person name="Falsen E."/>
            <person name="Moore E.R."/>
            <person name="Lalucat J."/>
        </authorList>
    </citation>
    <scope>NUCLEOTIDE SEQUENCE [LARGE SCALE GENOMIC DNA]</scope>
    <source>
        <strain evidence="3 4">CCUG 52769</strain>
    </source>
</reference>
<feature type="transmembrane region" description="Helical" evidence="1">
    <location>
        <begin position="42"/>
        <end position="62"/>
    </location>
</feature>
<dbReference type="InterPro" id="IPR007038">
    <property type="entry name" value="HupE_UreJ"/>
</dbReference>
<evidence type="ECO:0000313" key="3">
    <source>
        <dbReference type="EMBL" id="OWR00756.1"/>
    </source>
</evidence>
<keyword evidence="1" id="KW-0472">Membrane</keyword>
<feature type="transmembrane region" description="Helical" evidence="1">
    <location>
        <begin position="94"/>
        <end position="113"/>
    </location>
</feature>
<accession>A0A254N7V9</accession>
<feature type="transmembrane region" description="Helical" evidence="1">
    <location>
        <begin position="151"/>
        <end position="175"/>
    </location>
</feature>
<feature type="signal peptide" evidence="2">
    <location>
        <begin position="1"/>
        <end position="26"/>
    </location>
</feature>
<evidence type="ECO:0000313" key="4">
    <source>
        <dbReference type="Proteomes" id="UP000197446"/>
    </source>
</evidence>
<comment type="caution">
    <text evidence="3">The sequence shown here is derived from an EMBL/GenBank/DDBJ whole genome shotgun (WGS) entry which is preliminary data.</text>
</comment>
<feature type="chain" id="PRO_5012671112" evidence="2">
    <location>
        <begin position="27"/>
        <end position="203"/>
    </location>
</feature>
<dbReference type="AlphaFoldDB" id="A0A254N7V9"/>
<dbReference type="OrthoDB" id="9808192at2"/>
<dbReference type="RefSeq" id="WP_088485744.1">
    <property type="nucleotide sequence ID" value="NZ_NISI01000014.1"/>
</dbReference>
<keyword evidence="4" id="KW-1185">Reference proteome</keyword>
<evidence type="ECO:0000256" key="1">
    <source>
        <dbReference type="SAM" id="Phobius"/>
    </source>
</evidence>
<keyword evidence="1" id="KW-1133">Transmembrane helix</keyword>
<feature type="transmembrane region" description="Helical" evidence="1">
    <location>
        <begin position="120"/>
        <end position="139"/>
    </location>
</feature>
<evidence type="ECO:0000256" key="2">
    <source>
        <dbReference type="SAM" id="SignalP"/>
    </source>
</evidence>
<feature type="transmembrane region" description="Helical" evidence="1">
    <location>
        <begin position="182"/>
        <end position="201"/>
    </location>
</feature>
<gene>
    <name evidence="3" type="ORF">CDO81_23755</name>
</gene>
<keyword evidence="2" id="KW-0732">Signal</keyword>
<feature type="transmembrane region" description="Helical" evidence="1">
    <location>
        <begin position="69"/>
        <end position="88"/>
    </location>
</feature>
<protein>
    <submittedName>
        <fullName evidence="3">Urease accessory protein UreJ</fullName>
    </submittedName>
</protein>
<dbReference type="Pfam" id="PF04955">
    <property type="entry name" value="HupE_UreJ"/>
    <property type="match status" value="1"/>
</dbReference>
<dbReference type="EMBL" id="NISI01000014">
    <property type="protein sequence ID" value="OWR00756.1"/>
    <property type="molecule type" value="Genomic_DNA"/>
</dbReference>
<sequence length="203" mass="20089">MTRFNSLARRGGLATLALLAAGAAQAHPGHDTTSLVDGLVHPFTGFDHLLAMVAVGLWSAAALPAGRRVAGPAAFLTMLLLGAALPQFGLQLPGLEAGVALSVTALAGLMIAARSPALRLPVPAGLALVGVAALLHGLAHGAELGAGQSFAGYAVGFMTASALLHGAGLAVGGWLLQAGQTWAWRATAGLVGFSGLALLAGRL</sequence>
<keyword evidence="1" id="KW-0812">Transmembrane</keyword>
<name>A0A254N7V9_9BURK</name>
<proteinExistence type="predicted"/>
<dbReference type="PIRSF" id="PIRSF016919">
    <property type="entry name" value="HupE_UreJ"/>
    <property type="match status" value="1"/>
</dbReference>